<feature type="transmembrane region" description="Helical" evidence="2">
    <location>
        <begin position="57"/>
        <end position="74"/>
    </location>
</feature>
<organism evidence="4 5">
    <name type="scientific">Somion occarium</name>
    <dbReference type="NCBI Taxonomy" id="3059160"/>
    <lineage>
        <taxon>Eukaryota</taxon>
        <taxon>Fungi</taxon>
        <taxon>Dikarya</taxon>
        <taxon>Basidiomycota</taxon>
        <taxon>Agaricomycotina</taxon>
        <taxon>Agaricomycetes</taxon>
        <taxon>Polyporales</taxon>
        <taxon>Cerrenaceae</taxon>
        <taxon>Somion</taxon>
    </lineage>
</organism>
<feature type="transmembrane region" description="Helical" evidence="2">
    <location>
        <begin position="122"/>
        <end position="140"/>
    </location>
</feature>
<evidence type="ECO:0000256" key="2">
    <source>
        <dbReference type="SAM" id="Phobius"/>
    </source>
</evidence>
<gene>
    <name evidence="4" type="ORF">GFSPODELE1_LOCUS3072</name>
</gene>
<proteinExistence type="predicted"/>
<evidence type="ECO:0000313" key="4">
    <source>
        <dbReference type="EMBL" id="CAL1700259.1"/>
    </source>
</evidence>
<name>A0ABP1D056_9APHY</name>
<feature type="compositionally biased region" description="Polar residues" evidence="1">
    <location>
        <begin position="311"/>
        <end position="320"/>
    </location>
</feature>
<feature type="transmembrane region" description="Helical" evidence="2">
    <location>
        <begin position="19"/>
        <end position="37"/>
    </location>
</feature>
<keyword evidence="2" id="KW-0812">Transmembrane</keyword>
<evidence type="ECO:0000313" key="5">
    <source>
        <dbReference type="Proteomes" id="UP001497453"/>
    </source>
</evidence>
<feature type="transmembrane region" description="Helical" evidence="2">
    <location>
        <begin position="213"/>
        <end position="233"/>
    </location>
</feature>
<protein>
    <recommendedName>
        <fullName evidence="3">DUF6533 domain-containing protein</fullName>
    </recommendedName>
</protein>
<dbReference type="InterPro" id="IPR045340">
    <property type="entry name" value="DUF6533"/>
</dbReference>
<sequence length="320" mass="35576">MTITVPANFPIMSFEHSRIVAYGHVAAATLLVWDYLLTVDSEVTLMWPSPWSIMKVLFFWTRYLPVLDISLVLFHQLNPTISISTCQVTSKTASWFLLIGIIVSEMILVIRTWAIWGRSKAIGITLTVCAVLACGSVLYVEKSFLDSLRFFTYPSRATAGCLITTQNSIVAVSFIVVIIFETFLLILTSIKGIQHYRLANNRGLTSVLYRDGILFYVYLFCTSMANFIVILAVPRDLANILVNIQRVLHSCLSARVVLNLREASQQESSTSFISSTSVRFRTITSTVASERHPGQQEGNTGDEGIMDHPAVSSSGSQLET</sequence>
<keyword evidence="2" id="KW-1133">Transmembrane helix</keyword>
<dbReference type="Pfam" id="PF20151">
    <property type="entry name" value="DUF6533"/>
    <property type="match status" value="1"/>
</dbReference>
<keyword evidence="2" id="KW-0472">Membrane</keyword>
<feature type="domain" description="DUF6533" evidence="3">
    <location>
        <begin position="22"/>
        <end position="67"/>
    </location>
</feature>
<dbReference type="EMBL" id="OZ037945">
    <property type="protein sequence ID" value="CAL1700259.1"/>
    <property type="molecule type" value="Genomic_DNA"/>
</dbReference>
<feature type="transmembrane region" description="Helical" evidence="2">
    <location>
        <begin position="169"/>
        <end position="193"/>
    </location>
</feature>
<dbReference type="Proteomes" id="UP001497453">
    <property type="component" value="Chromosome 2"/>
</dbReference>
<reference evidence="5" key="1">
    <citation type="submission" date="2024-04" db="EMBL/GenBank/DDBJ databases">
        <authorList>
            <person name="Shaw F."/>
            <person name="Minotto A."/>
        </authorList>
    </citation>
    <scope>NUCLEOTIDE SEQUENCE [LARGE SCALE GENOMIC DNA]</scope>
</reference>
<feature type="transmembrane region" description="Helical" evidence="2">
    <location>
        <begin position="95"/>
        <end position="116"/>
    </location>
</feature>
<accession>A0ABP1D056</accession>
<evidence type="ECO:0000256" key="1">
    <source>
        <dbReference type="SAM" id="MobiDB-lite"/>
    </source>
</evidence>
<feature type="region of interest" description="Disordered" evidence="1">
    <location>
        <begin position="288"/>
        <end position="320"/>
    </location>
</feature>
<evidence type="ECO:0000259" key="3">
    <source>
        <dbReference type="Pfam" id="PF20151"/>
    </source>
</evidence>
<keyword evidence="5" id="KW-1185">Reference proteome</keyword>